<dbReference type="RefSeq" id="WP_243362293.1">
    <property type="nucleotide sequence ID" value="NZ_JALGBH010000002.1"/>
</dbReference>
<evidence type="ECO:0000313" key="3">
    <source>
        <dbReference type="Proteomes" id="UP001165460"/>
    </source>
</evidence>
<dbReference type="EMBL" id="JALGBH010000002">
    <property type="protein sequence ID" value="MCJ0743195.1"/>
    <property type="molecule type" value="Genomic_DNA"/>
</dbReference>
<proteinExistence type="predicted"/>
<gene>
    <name evidence="2" type="ORF">MMF97_10765</name>
</gene>
<sequence length="169" mass="17507">MKRNLKIMVVAVAALAILFTFSNTAHAQSGPKLGIGLNLGAPTDDAYSFAIGGDLRYQLDVDKQLSVPITAGYTNFSIKDKFGGGSIGFIPVKAGLKYFFNPSGAGAYGLAEVGAGFGTSDGMGTAFVFSPAIGYAWSSGVDLAAKYEGYSKNGTAGYVGLRLAYGFKL</sequence>
<dbReference type="SUPFAM" id="SSF103515">
    <property type="entry name" value="Autotransporter"/>
    <property type="match status" value="1"/>
</dbReference>
<protein>
    <recommendedName>
        <fullName evidence="4">Outer membrane protein beta-barrel domain-containing protein</fullName>
    </recommendedName>
</protein>
<comment type="caution">
    <text evidence="2">The sequence shown here is derived from an EMBL/GenBank/DDBJ whole genome shotgun (WGS) entry which is preliminary data.</text>
</comment>
<name>A0ABS9ZY20_9SPHI</name>
<organism evidence="2 3">
    <name type="scientific">Pedobacter montanisoli</name>
    <dbReference type="NCBI Taxonomy" id="2923277"/>
    <lineage>
        <taxon>Bacteria</taxon>
        <taxon>Pseudomonadati</taxon>
        <taxon>Bacteroidota</taxon>
        <taxon>Sphingobacteriia</taxon>
        <taxon>Sphingobacteriales</taxon>
        <taxon>Sphingobacteriaceae</taxon>
        <taxon>Pedobacter</taxon>
    </lineage>
</organism>
<keyword evidence="3" id="KW-1185">Reference proteome</keyword>
<dbReference type="Proteomes" id="UP001165460">
    <property type="component" value="Unassembled WGS sequence"/>
</dbReference>
<evidence type="ECO:0008006" key="4">
    <source>
        <dbReference type="Google" id="ProtNLM"/>
    </source>
</evidence>
<feature type="chain" id="PRO_5046427559" description="Outer membrane protein beta-barrel domain-containing protein" evidence="1">
    <location>
        <begin position="28"/>
        <end position="169"/>
    </location>
</feature>
<reference evidence="2" key="1">
    <citation type="submission" date="2022-03" db="EMBL/GenBank/DDBJ databases">
        <authorList>
            <person name="Woo C.Y."/>
        </authorList>
    </citation>
    <scope>NUCLEOTIDE SEQUENCE</scope>
    <source>
        <strain evidence="2">CYS-01</strain>
    </source>
</reference>
<feature type="signal peptide" evidence="1">
    <location>
        <begin position="1"/>
        <end position="27"/>
    </location>
</feature>
<evidence type="ECO:0000313" key="2">
    <source>
        <dbReference type="EMBL" id="MCJ0743195.1"/>
    </source>
</evidence>
<dbReference type="InterPro" id="IPR036709">
    <property type="entry name" value="Autotransporte_beta_dom_sf"/>
</dbReference>
<keyword evidence="1" id="KW-0732">Signal</keyword>
<accession>A0ABS9ZY20</accession>
<evidence type="ECO:0000256" key="1">
    <source>
        <dbReference type="SAM" id="SignalP"/>
    </source>
</evidence>